<feature type="transmembrane region" description="Helical" evidence="6">
    <location>
        <begin position="243"/>
        <end position="266"/>
    </location>
</feature>
<dbReference type="Proteomes" id="UP000474758">
    <property type="component" value="Unassembled WGS sequence"/>
</dbReference>
<feature type="transmembrane region" description="Helical" evidence="6">
    <location>
        <begin position="272"/>
        <end position="292"/>
    </location>
</feature>
<feature type="transmembrane region" description="Helical" evidence="6">
    <location>
        <begin position="218"/>
        <end position="236"/>
    </location>
</feature>
<evidence type="ECO:0000256" key="2">
    <source>
        <dbReference type="ARBA" id="ARBA00022475"/>
    </source>
</evidence>
<evidence type="ECO:0000256" key="3">
    <source>
        <dbReference type="ARBA" id="ARBA00022692"/>
    </source>
</evidence>
<dbReference type="PANTHER" id="PTHR30482:SF10">
    <property type="entry name" value="HIGH-AFFINITY BRANCHED-CHAIN AMINO ACID TRANSPORT PROTEIN BRAE"/>
    <property type="match status" value="1"/>
</dbReference>
<sequence>MKVWILHVAVLLALLVLLLVLPAYHATNLARIMVLAVFAIGYNLAFGYTGLLSLGHALFFAAGVYGAALPVTYLGFAQLPALIAGLVAGAVMAGLTGLLALRTAGVSFMIVTLMFAQAGYLSLLYFGEVTGGDEGLVLPGAAGLIPGLSADAARTTIAYGLFALALIASLLLVRGRFGRTMVAMRENEERSRMLGYNPFAVKLAALVLSGLFAGASGAAYALLFGYAGASFATIQYSILPMLWVLMGGAGTVLGPLIGTAAMFYLVDIAGSYTTATLLFVGVALVLLILFAPRGILGTIRERWLPWLP</sequence>
<protein>
    <submittedName>
        <fullName evidence="7">Branched-chain amino acid ABC transporter permease</fullName>
    </submittedName>
</protein>
<evidence type="ECO:0000256" key="5">
    <source>
        <dbReference type="ARBA" id="ARBA00023136"/>
    </source>
</evidence>
<evidence type="ECO:0000256" key="4">
    <source>
        <dbReference type="ARBA" id="ARBA00022989"/>
    </source>
</evidence>
<feature type="transmembrane region" description="Helical" evidence="6">
    <location>
        <begin position="82"/>
        <end position="101"/>
    </location>
</feature>
<dbReference type="InterPro" id="IPR043428">
    <property type="entry name" value="LivM-like"/>
</dbReference>
<organism evidence="7 8">
    <name type="scientific">Paragemmobacter kunshanensis</name>
    <dbReference type="NCBI Taxonomy" id="2583234"/>
    <lineage>
        <taxon>Bacteria</taxon>
        <taxon>Pseudomonadati</taxon>
        <taxon>Pseudomonadota</taxon>
        <taxon>Alphaproteobacteria</taxon>
        <taxon>Rhodobacterales</taxon>
        <taxon>Paracoccaceae</taxon>
        <taxon>Paragemmobacter</taxon>
    </lineage>
</organism>
<reference evidence="7 8" key="1">
    <citation type="submission" date="2020-02" db="EMBL/GenBank/DDBJ databases">
        <title>Rhodobacter translucens sp. nov., a novel bacterium isolated from activated sludge.</title>
        <authorList>
            <person name="Liu J."/>
        </authorList>
    </citation>
    <scope>NUCLEOTIDE SEQUENCE [LARGE SCALE GENOMIC DNA]</scope>
    <source>
        <strain evidence="7 8">HX-7-19</strain>
    </source>
</reference>
<evidence type="ECO:0000313" key="7">
    <source>
        <dbReference type="EMBL" id="NGQ92713.1"/>
    </source>
</evidence>
<feature type="transmembrane region" description="Helical" evidence="6">
    <location>
        <begin position="32"/>
        <end position="51"/>
    </location>
</feature>
<feature type="transmembrane region" description="Helical" evidence="6">
    <location>
        <begin position="156"/>
        <end position="173"/>
    </location>
</feature>
<keyword evidence="3 6" id="KW-0812">Transmembrane</keyword>
<keyword evidence="4 6" id="KW-1133">Transmembrane helix</keyword>
<dbReference type="GO" id="GO:0015658">
    <property type="term" value="F:branched-chain amino acid transmembrane transporter activity"/>
    <property type="evidence" value="ECO:0007669"/>
    <property type="project" value="InterPro"/>
</dbReference>
<dbReference type="AlphaFoldDB" id="A0A6M1UAC9"/>
<gene>
    <name evidence="7" type="ORF">G5V65_17610</name>
</gene>
<evidence type="ECO:0000256" key="1">
    <source>
        <dbReference type="ARBA" id="ARBA00004651"/>
    </source>
</evidence>
<evidence type="ECO:0000256" key="6">
    <source>
        <dbReference type="SAM" id="Phobius"/>
    </source>
</evidence>
<dbReference type="PANTHER" id="PTHR30482">
    <property type="entry name" value="HIGH-AFFINITY BRANCHED-CHAIN AMINO ACID TRANSPORT SYSTEM PERMEASE"/>
    <property type="match status" value="1"/>
</dbReference>
<dbReference type="RefSeq" id="WP_165052697.1">
    <property type="nucleotide sequence ID" value="NZ_JAALFE010000021.1"/>
</dbReference>
<dbReference type="InterPro" id="IPR001851">
    <property type="entry name" value="ABC_transp_permease"/>
</dbReference>
<proteinExistence type="predicted"/>
<comment type="caution">
    <text evidence="7">The sequence shown here is derived from an EMBL/GenBank/DDBJ whole genome shotgun (WGS) entry which is preliminary data.</text>
</comment>
<dbReference type="CDD" id="cd06581">
    <property type="entry name" value="TM_PBP1_LivM_like"/>
    <property type="match status" value="1"/>
</dbReference>
<comment type="subcellular location">
    <subcellularLocation>
        <location evidence="1">Cell membrane</location>
        <topology evidence="1">Multi-pass membrane protein</topology>
    </subcellularLocation>
</comment>
<evidence type="ECO:0000313" key="8">
    <source>
        <dbReference type="Proteomes" id="UP000474758"/>
    </source>
</evidence>
<name>A0A6M1UAC9_9RHOB</name>
<feature type="transmembrane region" description="Helical" evidence="6">
    <location>
        <begin position="108"/>
        <end position="127"/>
    </location>
</feature>
<dbReference type="EMBL" id="JAALFE010000021">
    <property type="protein sequence ID" value="NGQ92713.1"/>
    <property type="molecule type" value="Genomic_DNA"/>
</dbReference>
<accession>A0A6M1UAC9</accession>
<dbReference type="GO" id="GO:0005886">
    <property type="term" value="C:plasma membrane"/>
    <property type="evidence" value="ECO:0007669"/>
    <property type="project" value="UniProtKB-SubCell"/>
</dbReference>
<keyword evidence="5 6" id="KW-0472">Membrane</keyword>
<keyword evidence="2" id="KW-1003">Cell membrane</keyword>
<feature type="transmembrane region" description="Helical" evidence="6">
    <location>
        <begin position="194"/>
        <end position="212"/>
    </location>
</feature>
<dbReference type="Pfam" id="PF02653">
    <property type="entry name" value="BPD_transp_2"/>
    <property type="match status" value="1"/>
</dbReference>
<keyword evidence="8" id="KW-1185">Reference proteome</keyword>